<proteinExistence type="predicted"/>
<dbReference type="EMBL" id="JBHUEA010000011">
    <property type="protein sequence ID" value="MFD1721571.1"/>
    <property type="molecule type" value="Genomic_DNA"/>
</dbReference>
<feature type="domain" description="Methyltransferase" evidence="1">
    <location>
        <begin position="73"/>
        <end position="160"/>
    </location>
</feature>
<reference evidence="3" key="1">
    <citation type="journal article" date="2019" name="Int. J. Syst. Evol. Microbiol.">
        <title>The Global Catalogue of Microorganisms (GCM) 10K type strain sequencing project: providing services to taxonomists for standard genome sequencing and annotation.</title>
        <authorList>
            <consortium name="The Broad Institute Genomics Platform"/>
            <consortium name="The Broad Institute Genome Sequencing Center for Infectious Disease"/>
            <person name="Wu L."/>
            <person name="Ma J."/>
        </authorList>
    </citation>
    <scope>NUCLEOTIDE SEQUENCE [LARGE SCALE GENOMIC DNA]</scope>
    <source>
        <strain evidence="3">CGMCC 1.12471</strain>
    </source>
</reference>
<dbReference type="InterPro" id="IPR041698">
    <property type="entry name" value="Methyltransf_25"/>
</dbReference>
<dbReference type="Pfam" id="PF13649">
    <property type="entry name" value="Methyltransf_25"/>
    <property type="match status" value="1"/>
</dbReference>
<keyword evidence="2" id="KW-0489">Methyltransferase</keyword>
<dbReference type="RefSeq" id="WP_377933930.1">
    <property type="nucleotide sequence ID" value="NZ_JBHUEA010000011.1"/>
</dbReference>
<dbReference type="GO" id="GO:0032259">
    <property type="term" value="P:methylation"/>
    <property type="evidence" value="ECO:0007669"/>
    <property type="project" value="UniProtKB-KW"/>
</dbReference>
<gene>
    <name evidence="2" type="ORF">ACFSBI_08420</name>
</gene>
<dbReference type="Gene3D" id="3.40.50.150">
    <property type="entry name" value="Vaccinia Virus protein VP39"/>
    <property type="match status" value="1"/>
</dbReference>
<comment type="caution">
    <text evidence="2">The sequence shown here is derived from an EMBL/GenBank/DDBJ whole genome shotgun (WGS) entry which is preliminary data.</text>
</comment>
<dbReference type="SUPFAM" id="SSF53335">
    <property type="entry name" value="S-adenosyl-L-methionine-dependent methyltransferases"/>
    <property type="match status" value="1"/>
</dbReference>
<evidence type="ECO:0000259" key="1">
    <source>
        <dbReference type="Pfam" id="PF13649"/>
    </source>
</evidence>
<keyword evidence="2" id="KW-0808">Transferase</keyword>
<keyword evidence="3" id="KW-1185">Reference proteome</keyword>
<evidence type="ECO:0000313" key="3">
    <source>
        <dbReference type="Proteomes" id="UP001597347"/>
    </source>
</evidence>
<organism evidence="2 3">
    <name type="scientific">Amnibacterium endophyticum</name>
    <dbReference type="NCBI Taxonomy" id="2109337"/>
    <lineage>
        <taxon>Bacteria</taxon>
        <taxon>Bacillati</taxon>
        <taxon>Actinomycetota</taxon>
        <taxon>Actinomycetes</taxon>
        <taxon>Micrococcales</taxon>
        <taxon>Microbacteriaceae</taxon>
        <taxon>Amnibacterium</taxon>
    </lineage>
</organism>
<dbReference type="Proteomes" id="UP001597347">
    <property type="component" value="Unassembled WGS sequence"/>
</dbReference>
<protein>
    <submittedName>
        <fullName evidence="2">Methyltransferase domain-containing protein</fullName>
    </submittedName>
</protein>
<name>A0ABW4LHD1_9MICO</name>
<sequence>MTVLPGAEPAEAADASGSFGAGGAEPWARSLRDGGALALVPEGGVAQDLDVSRWSGVADDADRSAIEGLRGPVLDVGCGPGRMIRAALDAGLAATGIDVAEEAVRHCRDLLLPVLHRSVFDPLPREGAWGSVLLIDGNVGIGGDPATLLARCAALLAPGGAVVAEAHPDPRRDVVFTGRVVRDGRSSAPFRWAEAGEHALVDAAGPLALEAAWTAADRRFLRFRAV</sequence>
<accession>A0ABW4LHD1</accession>
<dbReference type="InterPro" id="IPR029063">
    <property type="entry name" value="SAM-dependent_MTases_sf"/>
</dbReference>
<evidence type="ECO:0000313" key="2">
    <source>
        <dbReference type="EMBL" id="MFD1721571.1"/>
    </source>
</evidence>
<dbReference type="GO" id="GO:0008168">
    <property type="term" value="F:methyltransferase activity"/>
    <property type="evidence" value="ECO:0007669"/>
    <property type="project" value="UniProtKB-KW"/>
</dbReference>